<dbReference type="PRINTS" id="PR00040">
    <property type="entry name" value="HTHMERR"/>
</dbReference>
<proteinExistence type="predicted"/>
<comment type="caution">
    <text evidence="3">The sequence shown here is derived from an EMBL/GenBank/DDBJ whole genome shotgun (WGS) entry which is preliminary data.</text>
</comment>
<feature type="domain" description="HTH merR-type" evidence="2">
    <location>
        <begin position="1"/>
        <end position="70"/>
    </location>
</feature>
<dbReference type="PROSITE" id="PS50937">
    <property type="entry name" value="HTH_MERR_2"/>
    <property type="match status" value="1"/>
</dbReference>
<dbReference type="InterPro" id="IPR047057">
    <property type="entry name" value="MerR_fam"/>
</dbReference>
<keyword evidence="4" id="KW-1185">Reference proteome</keyword>
<dbReference type="Proteomes" id="UP001501285">
    <property type="component" value="Unassembled WGS sequence"/>
</dbReference>
<dbReference type="SUPFAM" id="SSF46955">
    <property type="entry name" value="Putative DNA-binding domain"/>
    <property type="match status" value="1"/>
</dbReference>
<dbReference type="InterPro" id="IPR000551">
    <property type="entry name" value="MerR-type_HTH_dom"/>
</dbReference>
<dbReference type="Pfam" id="PF13411">
    <property type="entry name" value="MerR_1"/>
    <property type="match status" value="1"/>
</dbReference>
<name>A0ABN2UFJ6_9MICO</name>
<dbReference type="RefSeq" id="WP_343992423.1">
    <property type="nucleotide sequence ID" value="NZ_BAAANB010000021.1"/>
</dbReference>
<dbReference type="EMBL" id="BAAANB010000021">
    <property type="protein sequence ID" value="GAA2035653.1"/>
    <property type="molecule type" value="Genomic_DNA"/>
</dbReference>
<evidence type="ECO:0000259" key="2">
    <source>
        <dbReference type="PROSITE" id="PS50937"/>
    </source>
</evidence>
<reference evidence="3 4" key="1">
    <citation type="journal article" date="2019" name="Int. J. Syst. Evol. Microbiol.">
        <title>The Global Catalogue of Microorganisms (GCM) 10K type strain sequencing project: providing services to taxonomists for standard genome sequencing and annotation.</title>
        <authorList>
            <consortium name="The Broad Institute Genomics Platform"/>
            <consortium name="The Broad Institute Genome Sequencing Center for Infectious Disease"/>
            <person name="Wu L."/>
            <person name="Ma J."/>
        </authorList>
    </citation>
    <scope>NUCLEOTIDE SEQUENCE [LARGE SCALE GENOMIC DNA]</scope>
    <source>
        <strain evidence="3 4">JCM 14283</strain>
    </source>
</reference>
<dbReference type="Gene3D" id="1.10.1660.10">
    <property type="match status" value="1"/>
</dbReference>
<dbReference type="InterPro" id="IPR009061">
    <property type="entry name" value="DNA-bd_dom_put_sf"/>
</dbReference>
<dbReference type="SMART" id="SM00422">
    <property type="entry name" value="HTH_MERR"/>
    <property type="match status" value="1"/>
</dbReference>
<organism evidence="3 4">
    <name type="scientific">Terrabacter terrae</name>
    <dbReference type="NCBI Taxonomy" id="318434"/>
    <lineage>
        <taxon>Bacteria</taxon>
        <taxon>Bacillati</taxon>
        <taxon>Actinomycetota</taxon>
        <taxon>Actinomycetes</taxon>
        <taxon>Micrococcales</taxon>
        <taxon>Intrasporangiaceae</taxon>
        <taxon>Terrabacter</taxon>
    </lineage>
</organism>
<accession>A0ABN2UFJ6</accession>
<dbReference type="PANTHER" id="PTHR30204:SF98">
    <property type="entry name" value="HTH-TYPE TRANSCRIPTIONAL REGULATOR ADHR"/>
    <property type="match status" value="1"/>
</dbReference>
<keyword evidence="1" id="KW-0238">DNA-binding</keyword>
<evidence type="ECO:0000313" key="4">
    <source>
        <dbReference type="Proteomes" id="UP001501285"/>
    </source>
</evidence>
<dbReference type="CDD" id="cd04780">
    <property type="entry name" value="HTH_MerR-like_sg5"/>
    <property type="match status" value="1"/>
</dbReference>
<protein>
    <submittedName>
        <fullName evidence="3">MerR family transcriptional regulator</fullName>
    </submittedName>
</protein>
<dbReference type="PANTHER" id="PTHR30204">
    <property type="entry name" value="REDOX-CYCLING DRUG-SENSING TRANSCRIPTIONAL ACTIVATOR SOXR"/>
    <property type="match status" value="1"/>
</dbReference>
<sequence>MRISELSERSGVSIATLKYYLREGLLHPGTIEGATRASYDETHLERVRLVRTLADVGRLPLERVREVVDALDSPPPTRHELLGVAQDALRPAGAPGHCASSALDTPASRRVVALGAPDCGLSPASQQLATALEAAEAAGWVVTDEQLATWFTAMWAVARTDVAPELADMPPADAMRHVVLGTVLTDPVLLALRRVAQVAVSAERLEGVAEPRQSLR</sequence>
<evidence type="ECO:0000313" key="3">
    <source>
        <dbReference type="EMBL" id="GAA2035653.1"/>
    </source>
</evidence>
<gene>
    <name evidence="3" type="ORF">GCM10009740_28340</name>
</gene>
<evidence type="ECO:0000256" key="1">
    <source>
        <dbReference type="ARBA" id="ARBA00023125"/>
    </source>
</evidence>